<dbReference type="Proteomes" id="UP000230233">
    <property type="component" value="Chromosome X"/>
</dbReference>
<feature type="region of interest" description="Disordered" evidence="1">
    <location>
        <begin position="98"/>
        <end position="149"/>
    </location>
</feature>
<name>A0A2G5SYI3_9PELO</name>
<evidence type="ECO:0000313" key="3">
    <source>
        <dbReference type="Proteomes" id="UP000230233"/>
    </source>
</evidence>
<dbReference type="EMBL" id="PDUG01000006">
    <property type="protein sequence ID" value="PIC19969.1"/>
    <property type="molecule type" value="Genomic_DNA"/>
</dbReference>
<accession>A0A2G5SYI3</accession>
<feature type="compositionally biased region" description="Low complexity" evidence="1">
    <location>
        <begin position="123"/>
        <end position="133"/>
    </location>
</feature>
<dbReference type="OrthoDB" id="10333505at2759"/>
<keyword evidence="3" id="KW-1185">Reference proteome</keyword>
<gene>
    <name evidence="2" type="primary">Cnig_chr_X.g25320</name>
    <name evidence="2" type="ORF">B9Z55_025320</name>
</gene>
<evidence type="ECO:0000313" key="2">
    <source>
        <dbReference type="EMBL" id="PIC19969.1"/>
    </source>
</evidence>
<reference evidence="3" key="1">
    <citation type="submission" date="2017-10" db="EMBL/GenBank/DDBJ databases">
        <title>Rapid genome shrinkage in a self-fertile nematode reveals novel sperm competition proteins.</title>
        <authorList>
            <person name="Yin D."/>
            <person name="Schwarz E.M."/>
            <person name="Thomas C.G."/>
            <person name="Felde R.L."/>
            <person name="Korf I.F."/>
            <person name="Cutter A.D."/>
            <person name="Schartner C.M."/>
            <person name="Ralston E.J."/>
            <person name="Meyer B.J."/>
            <person name="Haag E.S."/>
        </authorList>
    </citation>
    <scope>NUCLEOTIDE SEQUENCE [LARGE SCALE GENOMIC DNA]</scope>
    <source>
        <strain evidence="3">JU1422</strain>
    </source>
</reference>
<protein>
    <submittedName>
        <fullName evidence="2">Uncharacterized protein</fullName>
    </submittedName>
</protein>
<evidence type="ECO:0000256" key="1">
    <source>
        <dbReference type="SAM" id="MobiDB-lite"/>
    </source>
</evidence>
<dbReference type="AlphaFoldDB" id="A0A2G5SYI3"/>
<sequence length="149" mass="16941">MSFCRHETRFCELGLALRPAKEFRPLECYLFGKVNKELVSQMVHHNNTYHNCDTEQQIGRLLLIIKERETTQNWQHNVKKIIDYVEARVQELWRVSQNQPVAAAPAPGPSRKRHHMPAPGPAPREAAPSASGPVMMREPAPSSPPDDVQ</sequence>
<proteinExistence type="predicted"/>
<comment type="caution">
    <text evidence="2">The sequence shown here is derived from an EMBL/GenBank/DDBJ whole genome shotgun (WGS) entry which is preliminary data.</text>
</comment>
<organism evidence="2 3">
    <name type="scientific">Caenorhabditis nigoni</name>
    <dbReference type="NCBI Taxonomy" id="1611254"/>
    <lineage>
        <taxon>Eukaryota</taxon>
        <taxon>Metazoa</taxon>
        <taxon>Ecdysozoa</taxon>
        <taxon>Nematoda</taxon>
        <taxon>Chromadorea</taxon>
        <taxon>Rhabditida</taxon>
        <taxon>Rhabditina</taxon>
        <taxon>Rhabditomorpha</taxon>
        <taxon>Rhabditoidea</taxon>
        <taxon>Rhabditidae</taxon>
        <taxon>Peloderinae</taxon>
        <taxon>Caenorhabditis</taxon>
    </lineage>
</organism>